<keyword evidence="4" id="KW-1185">Reference proteome</keyword>
<name>A0A2S6I5P2_9BACT</name>
<sequence>MMDKIELKVMAISRSVTQSLNYAVVLGELNGPRRLPVIIGSTEAQAIAIAIEGMSGPRPMTHDLFKNTLETLRTDLREIIISDIKEGIFYARLVLDRDGEIIEVDSRTSDALALATRFDCPIYTYELILQNAGIVLEGEGEEEDLQMQDVSEGPAGQHKDNLSSYTVGELTTMLEDVLNEENYERAAEIRDEINQRKAS</sequence>
<gene>
    <name evidence="3" type="ORF">CLV84_3376</name>
</gene>
<feature type="region of interest" description="Disordered" evidence="1">
    <location>
        <begin position="143"/>
        <end position="163"/>
    </location>
</feature>
<dbReference type="Pfam" id="PF02151">
    <property type="entry name" value="UVR"/>
    <property type="match status" value="1"/>
</dbReference>
<dbReference type="PANTHER" id="PTHR15160:SF1">
    <property type="entry name" value="VON HIPPEL-LINDAU DISEASE TUMOR SUPPRESSOR"/>
    <property type="match status" value="1"/>
</dbReference>
<organism evidence="3 4">
    <name type="scientific">Neolewinella xylanilytica</name>
    <dbReference type="NCBI Taxonomy" id="1514080"/>
    <lineage>
        <taxon>Bacteria</taxon>
        <taxon>Pseudomonadati</taxon>
        <taxon>Bacteroidota</taxon>
        <taxon>Saprospiria</taxon>
        <taxon>Saprospirales</taxon>
        <taxon>Lewinellaceae</taxon>
        <taxon>Neolewinella</taxon>
    </lineage>
</organism>
<evidence type="ECO:0000313" key="4">
    <source>
        <dbReference type="Proteomes" id="UP000237662"/>
    </source>
</evidence>
<dbReference type="Proteomes" id="UP000237662">
    <property type="component" value="Unassembled WGS sequence"/>
</dbReference>
<evidence type="ECO:0000256" key="1">
    <source>
        <dbReference type="SAM" id="MobiDB-lite"/>
    </source>
</evidence>
<protein>
    <recommendedName>
        <fullName evidence="2">BFN domain-containing protein</fullName>
    </recommendedName>
</protein>
<dbReference type="InterPro" id="IPR003729">
    <property type="entry name" value="Bi_nuclease_dom"/>
</dbReference>
<reference evidence="3 4" key="1">
    <citation type="submission" date="2018-02" db="EMBL/GenBank/DDBJ databases">
        <title>Genomic Encyclopedia of Archaeal and Bacterial Type Strains, Phase II (KMG-II): from individual species to whole genera.</title>
        <authorList>
            <person name="Goeker M."/>
        </authorList>
    </citation>
    <scope>NUCLEOTIDE SEQUENCE [LARGE SCALE GENOMIC DNA]</scope>
    <source>
        <strain evidence="3 4">DSM 29526</strain>
    </source>
</reference>
<feature type="domain" description="BFN" evidence="2">
    <location>
        <begin position="4"/>
        <end position="136"/>
    </location>
</feature>
<dbReference type="Pfam" id="PF02577">
    <property type="entry name" value="BFN_dom"/>
    <property type="match status" value="1"/>
</dbReference>
<accession>A0A2S6I5P2</accession>
<proteinExistence type="predicted"/>
<dbReference type="InterPro" id="IPR001943">
    <property type="entry name" value="UVR_dom"/>
</dbReference>
<dbReference type="Gene3D" id="3.10.690.10">
    <property type="entry name" value="Bifunctional nuclease domain"/>
    <property type="match status" value="1"/>
</dbReference>
<evidence type="ECO:0000259" key="2">
    <source>
        <dbReference type="PROSITE" id="PS51658"/>
    </source>
</evidence>
<dbReference type="EMBL" id="PTJC01000006">
    <property type="protein sequence ID" value="PPK86449.1"/>
    <property type="molecule type" value="Genomic_DNA"/>
</dbReference>
<comment type="caution">
    <text evidence="3">The sequence shown here is derived from an EMBL/GenBank/DDBJ whole genome shotgun (WGS) entry which is preliminary data.</text>
</comment>
<dbReference type="InterPro" id="IPR036104">
    <property type="entry name" value="BFN_sf"/>
</dbReference>
<dbReference type="PANTHER" id="PTHR15160">
    <property type="entry name" value="VON HIPPEL-LINDAU PROTEIN"/>
    <property type="match status" value="1"/>
</dbReference>
<dbReference type="PROSITE" id="PS51658">
    <property type="entry name" value="BFN"/>
    <property type="match status" value="1"/>
</dbReference>
<dbReference type="AlphaFoldDB" id="A0A2S6I5P2"/>
<dbReference type="GO" id="GO:0004518">
    <property type="term" value="F:nuclease activity"/>
    <property type="evidence" value="ECO:0007669"/>
    <property type="project" value="InterPro"/>
</dbReference>
<evidence type="ECO:0000313" key="3">
    <source>
        <dbReference type="EMBL" id="PPK86449.1"/>
    </source>
</evidence>
<dbReference type="SUPFAM" id="SSF103256">
    <property type="entry name" value="Hypothetical protein TM0160"/>
    <property type="match status" value="1"/>
</dbReference>